<dbReference type="InterPro" id="IPR043151">
    <property type="entry name" value="BAH_sf"/>
</dbReference>
<feature type="region of interest" description="Disordered" evidence="1">
    <location>
        <begin position="1"/>
        <end position="52"/>
    </location>
</feature>
<reference evidence="4" key="1">
    <citation type="journal article" date="2013" name="Genome Announc.">
        <title>Draft genome sequence of the ascomycete Phaeoacremonium aleophilum strain UCR-PA7, a causal agent of the esca disease complex in grapevines.</title>
        <authorList>
            <person name="Blanco-Ulate B."/>
            <person name="Rolshausen P."/>
            <person name="Cantu D."/>
        </authorList>
    </citation>
    <scope>NUCLEOTIDE SEQUENCE [LARGE SCALE GENOMIC DNA]</scope>
    <source>
        <strain evidence="4">UCR-PA7</strain>
    </source>
</reference>
<proteinExistence type="predicted"/>
<keyword evidence="4" id="KW-1185">Reference proteome</keyword>
<gene>
    <name evidence="3" type="ORF">UCRPA7_6504</name>
</gene>
<evidence type="ECO:0000256" key="1">
    <source>
        <dbReference type="SAM" id="MobiDB-lite"/>
    </source>
</evidence>
<dbReference type="Gene3D" id="3.30.40.10">
    <property type="entry name" value="Zinc/RING finger domain, C3HC4 (zinc finger)"/>
    <property type="match status" value="1"/>
</dbReference>
<dbReference type="HOGENOM" id="CLU_028410_0_0_1"/>
<dbReference type="InterPro" id="IPR011011">
    <property type="entry name" value="Znf_FYVE_PHD"/>
</dbReference>
<accession>R8BF34</accession>
<sequence length="452" mass="51348">MAAARKRPRTETEESRAECPFSIRLVDPREKERKKKKPRRDIEDGDEGDKKVLIQMSPFSPSGKFKTYETMDIHYAVEPAKRWSEMTRYNSFVLNGVKYFSEGFIYVANESTIERQKAISNKEQLGPRQKSDDDWVARILEIRASDEHHVYARVYWMYWPDELPPHTHDGKKTVHGRQPYHGMNELIASNHMDIINVVSVTQQALVNQWYEENDEDIQNALYWRQALDVRTFELSTVESLCKCGNPGNPDKTLIGCSNEDCRKWLHEECLKHDALTKTYERLGKDLPHKPAESIKEDKDKEEAKRPLSPTETGTAVVAEHSIDVKADGEGEGDSVKVNDNVDVKRLDEDEAAASSVAPEDQTPTLNNQTPSAETPGKGTPNRKPGRPRKKAVDSPAITDSKAKPYEGLFEATVRMDLSPPVLEIKDLREGVEGGEKTWQEEINCLVCGTRIN</sequence>
<dbReference type="PROSITE" id="PS51038">
    <property type="entry name" value="BAH"/>
    <property type="match status" value="1"/>
</dbReference>
<dbReference type="GeneID" id="19327167"/>
<dbReference type="InterPro" id="IPR001025">
    <property type="entry name" value="BAH_dom"/>
</dbReference>
<dbReference type="GO" id="GO:0003682">
    <property type="term" value="F:chromatin binding"/>
    <property type="evidence" value="ECO:0007669"/>
    <property type="project" value="InterPro"/>
</dbReference>
<dbReference type="eggNOG" id="ENOG502S1KY">
    <property type="taxonomic scope" value="Eukaryota"/>
</dbReference>
<dbReference type="Proteomes" id="UP000014074">
    <property type="component" value="Unassembled WGS sequence"/>
</dbReference>
<feature type="region of interest" description="Disordered" evidence="1">
    <location>
        <begin position="350"/>
        <end position="399"/>
    </location>
</feature>
<dbReference type="AlphaFoldDB" id="R8BF34"/>
<feature type="region of interest" description="Disordered" evidence="1">
    <location>
        <begin position="284"/>
        <end position="318"/>
    </location>
</feature>
<dbReference type="RefSeq" id="XP_007917232.1">
    <property type="nucleotide sequence ID" value="XM_007919041.1"/>
</dbReference>
<evidence type="ECO:0000313" key="4">
    <source>
        <dbReference type="Proteomes" id="UP000014074"/>
    </source>
</evidence>
<protein>
    <submittedName>
        <fullName evidence="3">Putative ebs-bah-phd domain-containing protein</fullName>
    </submittedName>
</protein>
<dbReference type="OrthoDB" id="10259622at2759"/>
<feature type="domain" description="BAH" evidence="2">
    <location>
        <begin position="115"/>
        <end position="238"/>
    </location>
</feature>
<feature type="compositionally biased region" description="Basic and acidic residues" evidence="1">
    <location>
        <begin position="284"/>
        <end position="305"/>
    </location>
</feature>
<dbReference type="EMBL" id="KB933247">
    <property type="protein sequence ID" value="EON97902.1"/>
    <property type="molecule type" value="Genomic_DNA"/>
</dbReference>
<dbReference type="CDD" id="cd04370">
    <property type="entry name" value="BAH"/>
    <property type="match status" value="1"/>
</dbReference>
<dbReference type="Gene3D" id="2.30.30.490">
    <property type="match status" value="1"/>
</dbReference>
<feature type="compositionally biased region" description="Polar residues" evidence="1">
    <location>
        <begin position="361"/>
        <end position="372"/>
    </location>
</feature>
<dbReference type="InterPro" id="IPR013083">
    <property type="entry name" value="Znf_RING/FYVE/PHD"/>
</dbReference>
<dbReference type="KEGG" id="tmn:UCRPA7_6504"/>
<dbReference type="PANTHER" id="PTHR46364">
    <property type="entry name" value="OS08G0421900 PROTEIN"/>
    <property type="match status" value="1"/>
</dbReference>
<evidence type="ECO:0000259" key="2">
    <source>
        <dbReference type="PROSITE" id="PS51038"/>
    </source>
</evidence>
<evidence type="ECO:0000313" key="3">
    <source>
        <dbReference type="EMBL" id="EON97902.1"/>
    </source>
</evidence>
<name>R8BF34_PHAM7</name>
<dbReference type="SUPFAM" id="SSF57903">
    <property type="entry name" value="FYVE/PHD zinc finger"/>
    <property type="match status" value="1"/>
</dbReference>
<organism evidence="3 4">
    <name type="scientific">Phaeoacremonium minimum (strain UCR-PA7)</name>
    <name type="common">Esca disease fungus</name>
    <name type="synonym">Togninia minima</name>
    <dbReference type="NCBI Taxonomy" id="1286976"/>
    <lineage>
        <taxon>Eukaryota</taxon>
        <taxon>Fungi</taxon>
        <taxon>Dikarya</taxon>
        <taxon>Ascomycota</taxon>
        <taxon>Pezizomycotina</taxon>
        <taxon>Sordariomycetes</taxon>
        <taxon>Sordariomycetidae</taxon>
        <taxon>Togniniales</taxon>
        <taxon>Togniniaceae</taxon>
        <taxon>Phaeoacremonium</taxon>
    </lineage>
</organism>